<dbReference type="PROSITE" id="PS50850">
    <property type="entry name" value="MFS"/>
    <property type="match status" value="1"/>
</dbReference>
<dbReference type="PANTHER" id="PTHR23514:SF13">
    <property type="entry name" value="INNER MEMBRANE PROTEIN YBJJ"/>
    <property type="match status" value="1"/>
</dbReference>
<name>A0ABV6XNZ6_9ACTN</name>
<dbReference type="PANTHER" id="PTHR23514">
    <property type="entry name" value="BYPASS OF STOP CODON PROTEIN 6"/>
    <property type="match status" value="1"/>
</dbReference>
<dbReference type="Pfam" id="PF07690">
    <property type="entry name" value="MFS_1"/>
    <property type="match status" value="1"/>
</dbReference>
<sequence>MSGTPSTAPRNLIVSALTAFAAFGAFWGVWGASVPRVQQQAHVTDGRLGIALLFVAAGALPAMLVVGRALDRWGLRTAALLVMALGTAGVAMALTARNLLGLCIGLSLVGACSGAADVAMNAVAGRAEALSCRPVITRAHGVFSTLVVLAGLGTGLVSAASLPLAVPFVSVAALSLVAGATMLRTLPSGPWHPGGAGHTATDATPPVRPRLLPLLLVGALGALAFATENAHQSWSAVFARDELHAGPGLAAVAPAVFAGTVAVTRFSIGGLKAAHARTVLLAGALAATTGTVVVAAAPTLLVAALGLVVAGAGTAVLFPTLIGIVSRNVEESRRGRATSTVTGVAYLGYLLGPVYVGLWADADGLRAALGAVAALAAALLLLTQLLLRLTGFDASTYRGRGRYRRRPTVLPTALPSAVAPEPWLTSDKLASPRCQNGHGTSTGREPS</sequence>
<feature type="region of interest" description="Disordered" evidence="5">
    <location>
        <begin position="423"/>
        <end position="447"/>
    </location>
</feature>
<feature type="compositionally biased region" description="Polar residues" evidence="5">
    <location>
        <begin position="433"/>
        <end position="447"/>
    </location>
</feature>
<evidence type="ECO:0000259" key="7">
    <source>
        <dbReference type="PROSITE" id="PS50850"/>
    </source>
</evidence>
<dbReference type="InterPro" id="IPR020846">
    <property type="entry name" value="MFS_dom"/>
</dbReference>
<protein>
    <submittedName>
        <fullName evidence="8">MFS transporter</fullName>
    </submittedName>
</protein>
<organism evidence="8 9">
    <name type="scientific">Streptacidiphilus jeojiensis</name>
    <dbReference type="NCBI Taxonomy" id="3229225"/>
    <lineage>
        <taxon>Bacteria</taxon>
        <taxon>Bacillati</taxon>
        <taxon>Actinomycetota</taxon>
        <taxon>Actinomycetes</taxon>
        <taxon>Kitasatosporales</taxon>
        <taxon>Streptomycetaceae</taxon>
        <taxon>Streptacidiphilus</taxon>
    </lineage>
</organism>
<dbReference type="InterPro" id="IPR036259">
    <property type="entry name" value="MFS_trans_sf"/>
</dbReference>
<reference evidence="8 9" key="1">
    <citation type="submission" date="2024-06" db="EMBL/GenBank/DDBJ databases">
        <authorList>
            <person name="Lee S.D."/>
        </authorList>
    </citation>
    <scope>NUCLEOTIDE SEQUENCE [LARGE SCALE GENOMIC DNA]</scope>
    <source>
        <strain evidence="8 9">N1-10</strain>
    </source>
</reference>
<evidence type="ECO:0000313" key="9">
    <source>
        <dbReference type="Proteomes" id="UP001592581"/>
    </source>
</evidence>
<evidence type="ECO:0000256" key="1">
    <source>
        <dbReference type="ARBA" id="ARBA00004651"/>
    </source>
</evidence>
<dbReference type="EMBL" id="JBEUKS010000005">
    <property type="protein sequence ID" value="MFC1439961.1"/>
    <property type="molecule type" value="Genomic_DNA"/>
</dbReference>
<comment type="subcellular location">
    <subcellularLocation>
        <location evidence="1">Cell membrane</location>
        <topology evidence="1">Multi-pass membrane protein</topology>
    </subcellularLocation>
</comment>
<feature type="transmembrane region" description="Helical" evidence="6">
    <location>
        <begin position="73"/>
        <end position="93"/>
    </location>
</feature>
<dbReference type="RefSeq" id="WP_380565566.1">
    <property type="nucleotide sequence ID" value="NZ_JBEUKS010000005.1"/>
</dbReference>
<feature type="transmembrane region" description="Helical" evidence="6">
    <location>
        <begin position="135"/>
        <end position="158"/>
    </location>
</feature>
<evidence type="ECO:0000256" key="6">
    <source>
        <dbReference type="SAM" id="Phobius"/>
    </source>
</evidence>
<gene>
    <name evidence="8" type="ORF">ABUW04_17015</name>
</gene>
<evidence type="ECO:0000256" key="2">
    <source>
        <dbReference type="ARBA" id="ARBA00022692"/>
    </source>
</evidence>
<evidence type="ECO:0000256" key="4">
    <source>
        <dbReference type="ARBA" id="ARBA00023136"/>
    </source>
</evidence>
<feature type="transmembrane region" description="Helical" evidence="6">
    <location>
        <begin position="337"/>
        <end position="356"/>
    </location>
</feature>
<dbReference type="Gene3D" id="1.20.1250.20">
    <property type="entry name" value="MFS general substrate transporter like domains"/>
    <property type="match status" value="2"/>
</dbReference>
<dbReference type="SUPFAM" id="SSF103473">
    <property type="entry name" value="MFS general substrate transporter"/>
    <property type="match status" value="1"/>
</dbReference>
<feature type="transmembrane region" description="Helical" evidence="6">
    <location>
        <begin position="164"/>
        <end position="183"/>
    </location>
</feature>
<keyword evidence="2 6" id="KW-0812">Transmembrane</keyword>
<feature type="domain" description="Major facilitator superfamily (MFS) profile" evidence="7">
    <location>
        <begin position="11"/>
        <end position="391"/>
    </location>
</feature>
<feature type="transmembrane region" description="Helical" evidence="6">
    <location>
        <begin position="368"/>
        <end position="387"/>
    </location>
</feature>
<keyword evidence="4 6" id="KW-0472">Membrane</keyword>
<feature type="transmembrane region" description="Helical" evidence="6">
    <location>
        <begin position="303"/>
        <end position="325"/>
    </location>
</feature>
<evidence type="ECO:0000313" key="8">
    <source>
        <dbReference type="EMBL" id="MFC1439961.1"/>
    </source>
</evidence>
<proteinExistence type="predicted"/>
<comment type="caution">
    <text evidence="8">The sequence shown here is derived from an EMBL/GenBank/DDBJ whole genome shotgun (WGS) entry which is preliminary data.</text>
</comment>
<feature type="transmembrane region" description="Helical" evidence="6">
    <location>
        <begin position="99"/>
        <end position="123"/>
    </location>
</feature>
<feature type="transmembrane region" description="Helical" evidence="6">
    <location>
        <begin position="47"/>
        <end position="66"/>
    </location>
</feature>
<feature type="transmembrane region" description="Helical" evidence="6">
    <location>
        <begin position="278"/>
        <end position="297"/>
    </location>
</feature>
<evidence type="ECO:0000256" key="5">
    <source>
        <dbReference type="SAM" id="MobiDB-lite"/>
    </source>
</evidence>
<accession>A0ABV6XNZ6</accession>
<dbReference type="InterPro" id="IPR011701">
    <property type="entry name" value="MFS"/>
</dbReference>
<feature type="transmembrane region" description="Helical" evidence="6">
    <location>
        <begin position="247"/>
        <end position="266"/>
    </location>
</feature>
<keyword evidence="3 6" id="KW-1133">Transmembrane helix</keyword>
<dbReference type="Proteomes" id="UP001592581">
    <property type="component" value="Unassembled WGS sequence"/>
</dbReference>
<keyword evidence="9" id="KW-1185">Reference proteome</keyword>
<dbReference type="InterPro" id="IPR051788">
    <property type="entry name" value="MFS_Transporter"/>
</dbReference>
<evidence type="ECO:0000256" key="3">
    <source>
        <dbReference type="ARBA" id="ARBA00022989"/>
    </source>
</evidence>